<organism evidence="1 2">
    <name type="scientific">Clunio marinus</name>
    <dbReference type="NCBI Taxonomy" id="568069"/>
    <lineage>
        <taxon>Eukaryota</taxon>
        <taxon>Metazoa</taxon>
        <taxon>Ecdysozoa</taxon>
        <taxon>Arthropoda</taxon>
        <taxon>Hexapoda</taxon>
        <taxon>Insecta</taxon>
        <taxon>Pterygota</taxon>
        <taxon>Neoptera</taxon>
        <taxon>Endopterygota</taxon>
        <taxon>Diptera</taxon>
        <taxon>Nematocera</taxon>
        <taxon>Chironomoidea</taxon>
        <taxon>Chironomidae</taxon>
        <taxon>Clunio</taxon>
    </lineage>
</organism>
<name>A0A1J1IPW8_9DIPT</name>
<sequence length="94" mass="10995">MKSHVKLVKVVSHDVMEAKNQFDLFVNEYSSKHHSIDSIFVLNILIRSRLTLSKLWWKVQPNKSKEQKNYQYDLPFVGGACDMIVSYETGFDDK</sequence>
<gene>
    <name evidence="1" type="ORF">CLUMA_CG015634</name>
</gene>
<keyword evidence="2" id="KW-1185">Reference proteome</keyword>
<accession>A0A1J1IPW8</accession>
<reference evidence="1 2" key="1">
    <citation type="submission" date="2015-04" db="EMBL/GenBank/DDBJ databases">
        <authorList>
            <person name="Syromyatnikov M.Y."/>
            <person name="Popov V.N."/>
        </authorList>
    </citation>
    <scope>NUCLEOTIDE SEQUENCE [LARGE SCALE GENOMIC DNA]</scope>
</reference>
<protein>
    <submittedName>
        <fullName evidence="1">CLUMA_CG015634, isoform A</fullName>
    </submittedName>
</protein>
<dbReference type="AlphaFoldDB" id="A0A1J1IPW8"/>
<dbReference type="EMBL" id="CVRI01000057">
    <property type="protein sequence ID" value="CRL02283.1"/>
    <property type="molecule type" value="Genomic_DNA"/>
</dbReference>
<proteinExistence type="predicted"/>
<evidence type="ECO:0000313" key="1">
    <source>
        <dbReference type="EMBL" id="CRL02283.1"/>
    </source>
</evidence>
<dbReference type="Proteomes" id="UP000183832">
    <property type="component" value="Unassembled WGS sequence"/>
</dbReference>
<evidence type="ECO:0000313" key="2">
    <source>
        <dbReference type="Proteomes" id="UP000183832"/>
    </source>
</evidence>